<dbReference type="EMBL" id="CM043015">
    <property type="protein sequence ID" value="KAI4470074.1"/>
    <property type="molecule type" value="Genomic_DNA"/>
</dbReference>
<name>A0ACB9TTV3_HOLOL</name>
<evidence type="ECO:0000313" key="1">
    <source>
        <dbReference type="EMBL" id="KAI4470074.1"/>
    </source>
</evidence>
<comment type="caution">
    <text evidence="1">The sequence shown here is derived from an EMBL/GenBank/DDBJ whole genome shotgun (WGS) entry which is preliminary data.</text>
</comment>
<proteinExistence type="predicted"/>
<dbReference type="Proteomes" id="UP001056778">
    <property type="component" value="Chromosome 1"/>
</dbReference>
<sequence length="349" mass="40261">MYVLQSVIIPIFNGSHWIDNCFEHIFVQTCIGKLAVEICICDDSSTDNTLELLYKWEKIFSKKNVRLNVFQNSSGKPSGVGYAKNRAVEISTGEYLCFQDVDDVMLPNRILQQYNITKDIGDNHIVGSKFKRIPENSTVRYTSWANNLTNEQLNIQIYTANGPTVIMPTWFLKRAIFDSVGGFSEAGKGTPEDLIFFYKHLDLGGKIYRVNETLLIYNYHMHATTHTIHEDTIWALRMVQLETDKINNWKTFTIWNAGKQGRKFYKSLSSENQSKVIAMCDVDQSKIGRFYTPYDQTRRTNCTPIQIVHFKDTKPPIVICVKMDLTNGEFEENLKSLHMKEGSDYIYFS</sequence>
<organism evidence="1 2">
    <name type="scientific">Holotrichia oblita</name>
    <name type="common">Chafer beetle</name>
    <dbReference type="NCBI Taxonomy" id="644536"/>
    <lineage>
        <taxon>Eukaryota</taxon>
        <taxon>Metazoa</taxon>
        <taxon>Ecdysozoa</taxon>
        <taxon>Arthropoda</taxon>
        <taxon>Hexapoda</taxon>
        <taxon>Insecta</taxon>
        <taxon>Pterygota</taxon>
        <taxon>Neoptera</taxon>
        <taxon>Endopterygota</taxon>
        <taxon>Coleoptera</taxon>
        <taxon>Polyphaga</taxon>
        <taxon>Scarabaeiformia</taxon>
        <taxon>Scarabaeidae</taxon>
        <taxon>Melolonthinae</taxon>
        <taxon>Holotrichia</taxon>
    </lineage>
</organism>
<protein>
    <submittedName>
        <fullName evidence="1">Glycosyltransferase</fullName>
    </submittedName>
</protein>
<accession>A0ACB9TTV3</accession>
<gene>
    <name evidence="1" type="ORF">MML48_1g10026</name>
</gene>
<keyword evidence="2" id="KW-1185">Reference proteome</keyword>
<evidence type="ECO:0000313" key="2">
    <source>
        <dbReference type="Proteomes" id="UP001056778"/>
    </source>
</evidence>
<reference evidence="1" key="1">
    <citation type="submission" date="2022-04" db="EMBL/GenBank/DDBJ databases">
        <title>Chromosome-scale genome assembly of Holotrichia oblita Faldermann.</title>
        <authorList>
            <person name="Rongchong L."/>
        </authorList>
    </citation>
    <scope>NUCLEOTIDE SEQUENCE</scope>
    <source>
        <strain evidence="1">81SQS9</strain>
    </source>
</reference>